<name>A0A5J5IHM4_9BACT</name>
<dbReference type="GO" id="GO:0004650">
    <property type="term" value="F:polygalacturonase activity"/>
    <property type="evidence" value="ECO:0007669"/>
    <property type="project" value="InterPro"/>
</dbReference>
<gene>
    <name evidence="5" type="ORF">FW778_14000</name>
</gene>
<evidence type="ECO:0000313" key="5">
    <source>
        <dbReference type="EMBL" id="KAA9038776.1"/>
    </source>
</evidence>
<dbReference type="Proteomes" id="UP000326903">
    <property type="component" value="Unassembled WGS sequence"/>
</dbReference>
<dbReference type="Gene3D" id="2.160.20.10">
    <property type="entry name" value="Single-stranded right-handed beta-helix, Pectin lyase-like"/>
    <property type="match status" value="1"/>
</dbReference>
<accession>A0A5J5IHM4</accession>
<reference evidence="5 6" key="1">
    <citation type="submission" date="2019-09" db="EMBL/GenBank/DDBJ databases">
        <title>Draft genome sequence of Ginsengibacter sp. BR5-29.</title>
        <authorList>
            <person name="Im W.-T."/>
        </authorList>
    </citation>
    <scope>NUCLEOTIDE SEQUENCE [LARGE SCALE GENOMIC DNA]</scope>
    <source>
        <strain evidence="5 6">BR5-29</strain>
    </source>
</reference>
<comment type="caution">
    <text evidence="5">The sequence shown here is derived from an EMBL/GenBank/DDBJ whole genome shotgun (WGS) entry which is preliminary data.</text>
</comment>
<dbReference type="PANTHER" id="PTHR31339">
    <property type="entry name" value="PECTIN LYASE-RELATED"/>
    <property type="match status" value="1"/>
</dbReference>
<dbReference type="GO" id="GO:0005975">
    <property type="term" value="P:carbohydrate metabolic process"/>
    <property type="evidence" value="ECO:0007669"/>
    <property type="project" value="InterPro"/>
</dbReference>
<evidence type="ECO:0000256" key="1">
    <source>
        <dbReference type="ARBA" id="ARBA00008834"/>
    </source>
</evidence>
<dbReference type="Pfam" id="PF00295">
    <property type="entry name" value="Glyco_hydro_28"/>
    <property type="match status" value="1"/>
</dbReference>
<evidence type="ECO:0000256" key="3">
    <source>
        <dbReference type="ARBA" id="ARBA00023295"/>
    </source>
</evidence>
<sequence length="487" mass="52892">MVQKIFFCVLICLSAKEGVAKDFLITDFGAKPGVDELNTIPINDAIDACYKNGGGRVIVPAGIFKTGTLVLKDNVELHLEIGSVLFASINRQDFPLQPQPIYHSLKDAGGWRALIYALGASHIAITGYGTIDGNGANLLPGPGARPNDLDGRPRNILFISCKNIAVEGVHMRNSGIWNQHYLDCEDVVVDKINVYNHANRNNDGIDIDGCRRFILSNSVFDTDDDAVCLKSTGPAPCEDVVITNCIVSSFCNAIKTGTESTGGFKNISISNCVIKPSRAAKRLFGDSLGITGISLEIVDGGIMDGINVSNIVIEGTQCPIYVRLGNRARKYNKEAPTPPPGQMRNIQINNVTAYTTGNYSSSITGVKGAIIENISLDNIRITNAGNIKPGEYRPDYSKVKEDEKGYPQPTVWGNLPSYGFFIRHVKGISLSNVTLSSVAPDLRFPIIAVDVENLLINHISLNKKNSKIDILLNDVKNYKIDNRAINL</sequence>
<dbReference type="InterPro" id="IPR012334">
    <property type="entry name" value="Pectin_lyas_fold"/>
</dbReference>
<dbReference type="InterPro" id="IPR051801">
    <property type="entry name" value="GH28_Enzymes"/>
</dbReference>
<comment type="similarity">
    <text evidence="1 4">Belongs to the glycosyl hydrolase 28 family.</text>
</comment>
<dbReference type="EMBL" id="VYQF01000003">
    <property type="protein sequence ID" value="KAA9038776.1"/>
    <property type="molecule type" value="Genomic_DNA"/>
</dbReference>
<dbReference type="PANTHER" id="PTHR31339:SF9">
    <property type="entry name" value="PLASMIN AND FIBRONECTIN-BINDING PROTEIN A"/>
    <property type="match status" value="1"/>
</dbReference>
<organism evidence="5 6">
    <name type="scientific">Ginsengibacter hankyongi</name>
    <dbReference type="NCBI Taxonomy" id="2607284"/>
    <lineage>
        <taxon>Bacteria</taxon>
        <taxon>Pseudomonadati</taxon>
        <taxon>Bacteroidota</taxon>
        <taxon>Chitinophagia</taxon>
        <taxon>Chitinophagales</taxon>
        <taxon>Chitinophagaceae</taxon>
        <taxon>Ginsengibacter</taxon>
    </lineage>
</organism>
<dbReference type="InterPro" id="IPR000743">
    <property type="entry name" value="Glyco_hydro_28"/>
</dbReference>
<keyword evidence="6" id="KW-1185">Reference proteome</keyword>
<proteinExistence type="inferred from homology"/>
<dbReference type="SUPFAM" id="SSF51126">
    <property type="entry name" value="Pectin lyase-like"/>
    <property type="match status" value="1"/>
</dbReference>
<keyword evidence="2 4" id="KW-0378">Hydrolase</keyword>
<protein>
    <submittedName>
        <fullName evidence="5">Polygalacturonase</fullName>
    </submittedName>
</protein>
<keyword evidence="3 4" id="KW-0326">Glycosidase</keyword>
<dbReference type="AlphaFoldDB" id="A0A5J5IHM4"/>
<evidence type="ECO:0000256" key="2">
    <source>
        <dbReference type="ARBA" id="ARBA00022801"/>
    </source>
</evidence>
<evidence type="ECO:0000256" key="4">
    <source>
        <dbReference type="RuleBase" id="RU361169"/>
    </source>
</evidence>
<evidence type="ECO:0000313" key="6">
    <source>
        <dbReference type="Proteomes" id="UP000326903"/>
    </source>
</evidence>
<dbReference type="InterPro" id="IPR011050">
    <property type="entry name" value="Pectin_lyase_fold/virulence"/>
</dbReference>